<feature type="compositionally biased region" description="Basic and acidic residues" evidence="1">
    <location>
        <begin position="18"/>
        <end position="27"/>
    </location>
</feature>
<protein>
    <submittedName>
        <fullName evidence="2">Uncharacterized protein</fullName>
    </submittedName>
</protein>
<evidence type="ECO:0000313" key="2">
    <source>
        <dbReference type="EMBL" id="GFO06557.1"/>
    </source>
</evidence>
<dbReference type="Proteomes" id="UP000735302">
    <property type="component" value="Unassembled WGS sequence"/>
</dbReference>
<dbReference type="AlphaFoldDB" id="A0AAV4AHQ3"/>
<proteinExistence type="predicted"/>
<comment type="caution">
    <text evidence="2">The sequence shown here is derived from an EMBL/GenBank/DDBJ whole genome shotgun (WGS) entry which is preliminary data.</text>
</comment>
<evidence type="ECO:0000313" key="3">
    <source>
        <dbReference type="Proteomes" id="UP000735302"/>
    </source>
</evidence>
<sequence>MLLAFNSSIKATSTNSNHRKESMVTNEQKEDPAIQCYALAMETYLKGKRYSFVARSSFIVESKIVAETWGKRVDLSQVIMRMHDNCTQRPHCHNAP</sequence>
<dbReference type="EMBL" id="BLXT01003778">
    <property type="protein sequence ID" value="GFO06557.1"/>
    <property type="molecule type" value="Genomic_DNA"/>
</dbReference>
<feature type="compositionally biased region" description="Polar residues" evidence="1">
    <location>
        <begin position="1"/>
        <end position="16"/>
    </location>
</feature>
<accession>A0AAV4AHQ3</accession>
<name>A0AAV4AHQ3_9GAST</name>
<evidence type="ECO:0000256" key="1">
    <source>
        <dbReference type="SAM" id="MobiDB-lite"/>
    </source>
</evidence>
<reference evidence="2 3" key="1">
    <citation type="journal article" date="2021" name="Elife">
        <title>Chloroplast acquisition without the gene transfer in kleptoplastic sea slugs, Plakobranchus ocellatus.</title>
        <authorList>
            <person name="Maeda T."/>
            <person name="Takahashi S."/>
            <person name="Yoshida T."/>
            <person name="Shimamura S."/>
            <person name="Takaki Y."/>
            <person name="Nagai Y."/>
            <person name="Toyoda A."/>
            <person name="Suzuki Y."/>
            <person name="Arimoto A."/>
            <person name="Ishii H."/>
            <person name="Satoh N."/>
            <person name="Nishiyama T."/>
            <person name="Hasebe M."/>
            <person name="Maruyama T."/>
            <person name="Minagawa J."/>
            <person name="Obokata J."/>
            <person name="Shigenobu S."/>
        </authorList>
    </citation>
    <scope>NUCLEOTIDE SEQUENCE [LARGE SCALE GENOMIC DNA]</scope>
</reference>
<keyword evidence="3" id="KW-1185">Reference proteome</keyword>
<organism evidence="2 3">
    <name type="scientific">Plakobranchus ocellatus</name>
    <dbReference type="NCBI Taxonomy" id="259542"/>
    <lineage>
        <taxon>Eukaryota</taxon>
        <taxon>Metazoa</taxon>
        <taxon>Spiralia</taxon>
        <taxon>Lophotrochozoa</taxon>
        <taxon>Mollusca</taxon>
        <taxon>Gastropoda</taxon>
        <taxon>Heterobranchia</taxon>
        <taxon>Euthyneura</taxon>
        <taxon>Panpulmonata</taxon>
        <taxon>Sacoglossa</taxon>
        <taxon>Placobranchoidea</taxon>
        <taxon>Plakobranchidae</taxon>
        <taxon>Plakobranchus</taxon>
    </lineage>
</organism>
<feature type="region of interest" description="Disordered" evidence="1">
    <location>
        <begin position="1"/>
        <end position="27"/>
    </location>
</feature>
<gene>
    <name evidence="2" type="ORF">PoB_003306200</name>
</gene>